<evidence type="ECO:0008006" key="3">
    <source>
        <dbReference type="Google" id="ProtNLM"/>
    </source>
</evidence>
<feature type="chain" id="PRO_5002430730" description="Secreted protein" evidence="1">
    <location>
        <begin position="19"/>
        <end position="84"/>
    </location>
</feature>
<reference evidence="2" key="2">
    <citation type="journal article" date="2015" name="Fish Shellfish Immunol.">
        <title>Early steps in the European eel (Anguilla anguilla)-Vibrio vulnificus interaction in the gills: Role of the RtxA13 toxin.</title>
        <authorList>
            <person name="Callol A."/>
            <person name="Pajuelo D."/>
            <person name="Ebbesson L."/>
            <person name="Teles M."/>
            <person name="MacKenzie S."/>
            <person name="Amaro C."/>
        </authorList>
    </citation>
    <scope>NUCLEOTIDE SEQUENCE</scope>
</reference>
<feature type="signal peptide" evidence="1">
    <location>
        <begin position="1"/>
        <end position="18"/>
    </location>
</feature>
<keyword evidence="1" id="KW-0732">Signal</keyword>
<organism evidence="2">
    <name type="scientific">Anguilla anguilla</name>
    <name type="common">European freshwater eel</name>
    <name type="synonym">Muraena anguilla</name>
    <dbReference type="NCBI Taxonomy" id="7936"/>
    <lineage>
        <taxon>Eukaryota</taxon>
        <taxon>Metazoa</taxon>
        <taxon>Chordata</taxon>
        <taxon>Craniata</taxon>
        <taxon>Vertebrata</taxon>
        <taxon>Euteleostomi</taxon>
        <taxon>Actinopterygii</taxon>
        <taxon>Neopterygii</taxon>
        <taxon>Teleostei</taxon>
        <taxon>Anguilliformes</taxon>
        <taxon>Anguillidae</taxon>
        <taxon>Anguilla</taxon>
    </lineage>
</organism>
<protein>
    <recommendedName>
        <fullName evidence="3">Secreted protein</fullName>
    </recommendedName>
</protein>
<name>A0A0E9PRB3_ANGAN</name>
<evidence type="ECO:0000256" key="1">
    <source>
        <dbReference type="SAM" id="SignalP"/>
    </source>
</evidence>
<evidence type="ECO:0000313" key="2">
    <source>
        <dbReference type="EMBL" id="JAH07166.1"/>
    </source>
</evidence>
<proteinExistence type="predicted"/>
<dbReference type="AlphaFoldDB" id="A0A0E9PRB3"/>
<sequence length="84" mass="9450">MLCTVLVGMVRLNSFCTCWNSVDVADRQMSLYSKSARASWSQCFGTLVAEEPEASGVPLFSFFSTSLPERKRGRLRTSLLVLYF</sequence>
<accession>A0A0E9PRB3</accession>
<reference evidence="2" key="1">
    <citation type="submission" date="2014-11" db="EMBL/GenBank/DDBJ databases">
        <authorList>
            <person name="Amaro Gonzalez C."/>
        </authorList>
    </citation>
    <scope>NUCLEOTIDE SEQUENCE</scope>
</reference>
<dbReference type="EMBL" id="GBXM01101411">
    <property type="protein sequence ID" value="JAH07166.1"/>
    <property type="molecule type" value="Transcribed_RNA"/>
</dbReference>